<organism evidence="7 8">
    <name type="scientific">Biomphalaria glabrata</name>
    <name type="common">Bloodfluke planorb</name>
    <name type="synonym">Freshwater snail</name>
    <dbReference type="NCBI Taxonomy" id="6526"/>
    <lineage>
        <taxon>Eukaryota</taxon>
        <taxon>Metazoa</taxon>
        <taxon>Spiralia</taxon>
        <taxon>Lophotrochozoa</taxon>
        <taxon>Mollusca</taxon>
        <taxon>Gastropoda</taxon>
        <taxon>Heterobranchia</taxon>
        <taxon>Euthyneura</taxon>
        <taxon>Panpulmonata</taxon>
        <taxon>Hygrophila</taxon>
        <taxon>Lymnaeoidea</taxon>
        <taxon>Planorbidae</taxon>
        <taxon>Biomphalaria</taxon>
    </lineage>
</organism>
<dbReference type="GO" id="GO:0043022">
    <property type="term" value="F:ribosome binding"/>
    <property type="evidence" value="ECO:0007669"/>
    <property type="project" value="TreeGrafter"/>
</dbReference>
<dbReference type="PANTHER" id="PTHR16135">
    <property type="entry name" value="REPRESSOR OF YIELD OF DENV PROTEIN"/>
    <property type="match status" value="1"/>
</dbReference>
<evidence type="ECO:0000256" key="4">
    <source>
        <dbReference type="ARBA" id="ARBA00022490"/>
    </source>
</evidence>
<dbReference type="InterPro" id="IPR026795">
    <property type="entry name" value="SHFL"/>
</dbReference>
<comment type="subcellular location">
    <subcellularLocation>
        <location evidence="2">Cytoplasm</location>
        <location evidence="2">Cytoplasmic ribonucleoprotein granule</location>
    </subcellularLocation>
    <subcellularLocation>
        <location evidence="1">Nucleus</location>
    </subcellularLocation>
</comment>
<evidence type="ECO:0000256" key="5">
    <source>
        <dbReference type="ARBA" id="ARBA00022884"/>
    </source>
</evidence>
<dbReference type="Proteomes" id="UP001165740">
    <property type="component" value="Chromosome 1"/>
</dbReference>
<dbReference type="PANTHER" id="PTHR16135:SF2">
    <property type="entry name" value="SHIFTLESS ANTIVIRAL INHIBITOR OF RIBOSOMAL FRAMESHIFTING PROTEIN"/>
    <property type="match status" value="1"/>
</dbReference>
<keyword evidence="7" id="KW-1185">Reference proteome</keyword>
<dbReference type="GO" id="GO:0036464">
    <property type="term" value="C:cytoplasmic ribonucleoprotein granule"/>
    <property type="evidence" value="ECO:0007669"/>
    <property type="project" value="UniProtKB-SubCell"/>
</dbReference>
<reference evidence="8" key="1">
    <citation type="submission" date="2025-08" db="UniProtKB">
        <authorList>
            <consortium name="RefSeq"/>
        </authorList>
    </citation>
    <scope>IDENTIFICATION</scope>
</reference>
<dbReference type="OMA" id="YTHRCTA"/>
<dbReference type="GO" id="GO:0075523">
    <property type="term" value="P:viral translational frameshifting"/>
    <property type="evidence" value="ECO:0007669"/>
    <property type="project" value="TreeGrafter"/>
</dbReference>
<dbReference type="Pfam" id="PF15135">
    <property type="entry name" value="UPF0515"/>
    <property type="match status" value="1"/>
</dbReference>
<evidence type="ECO:0000256" key="6">
    <source>
        <dbReference type="ARBA" id="ARBA00023242"/>
    </source>
</evidence>
<keyword evidence="4" id="KW-0963">Cytoplasm</keyword>
<protein>
    <submittedName>
        <fullName evidence="8">Shiftless antiviral inhibitor of ribosomal frameshifting protein-like</fullName>
    </submittedName>
</protein>
<evidence type="ECO:0000256" key="2">
    <source>
        <dbReference type="ARBA" id="ARBA00004331"/>
    </source>
</evidence>
<dbReference type="GeneID" id="106063927"/>
<evidence type="ECO:0000256" key="3">
    <source>
        <dbReference type="ARBA" id="ARBA00005469"/>
    </source>
</evidence>
<dbReference type="AlphaFoldDB" id="A0A9W2ZB66"/>
<evidence type="ECO:0000313" key="7">
    <source>
        <dbReference type="Proteomes" id="UP001165740"/>
    </source>
</evidence>
<keyword evidence="5" id="KW-0694">RNA-binding</keyword>
<proteinExistence type="inferred from homology"/>
<sequence>MDDKEVRLEACQLRELFRGRFSQDEMEKVVSEMGGKLQALDFILRVDPGQVSGFMKKSTQYIENLQRDSIHLNEVLESGVFDVETSKRQFGCKDCQRSWWRKVPLRKEVSRCHVCKTRYEAIPRDKEWGWGMFYCDGENCGEEFQGFAVMGMTKSMCHRCGYYVLVDHIIPPNKFSRNKKKRTRDTHDCNGINCYRRNQDGSLIMDRAAICIHPKSKPFRPPDAQYRTWSQAHRSTGSTVDTHIDQRSVFSGSGSFAYTLPSRR</sequence>
<dbReference type="OrthoDB" id="9423182at2759"/>
<keyword evidence="6" id="KW-0539">Nucleus</keyword>
<dbReference type="GO" id="GO:0005634">
    <property type="term" value="C:nucleus"/>
    <property type="evidence" value="ECO:0007669"/>
    <property type="project" value="UniProtKB-SubCell"/>
</dbReference>
<dbReference type="GO" id="GO:1990825">
    <property type="term" value="F:sequence-specific mRNA binding"/>
    <property type="evidence" value="ECO:0007669"/>
    <property type="project" value="TreeGrafter"/>
</dbReference>
<dbReference type="RefSeq" id="XP_055872141.1">
    <property type="nucleotide sequence ID" value="XM_056016166.1"/>
</dbReference>
<evidence type="ECO:0000313" key="8">
    <source>
        <dbReference type="RefSeq" id="XP_055872141.1"/>
    </source>
</evidence>
<evidence type="ECO:0000256" key="1">
    <source>
        <dbReference type="ARBA" id="ARBA00004123"/>
    </source>
</evidence>
<comment type="similarity">
    <text evidence="3">Belongs to the SHFL family.</text>
</comment>
<gene>
    <name evidence="8" type="primary">LOC106063927</name>
</gene>
<accession>A0A9W2ZB66</accession>
<name>A0A9W2ZB66_BIOGL</name>
<dbReference type="GO" id="GO:0045087">
    <property type="term" value="P:innate immune response"/>
    <property type="evidence" value="ECO:0007669"/>
    <property type="project" value="TreeGrafter"/>
</dbReference>